<evidence type="ECO:0000313" key="2">
    <source>
        <dbReference type="Proteomes" id="UP001596002"/>
    </source>
</evidence>
<reference evidence="2" key="1">
    <citation type="journal article" date="2019" name="Int. J. Syst. Evol. Microbiol.">
        <title>The Global Catalogue of Microorganisms (GCM) 10K type strain sequencing project: providing services to taxonomists for standard genome sequencing and annotation.</title>
        <authorList>
            <consortium name="The Broad Institute Genomics Platform"/>
            <consortium name="The Broad Institute Genome Sequencing Center for Infectious Disease"/>
            <person name="Wu L."/>
            <person name="Ma J."/>
        </authorList>
    </citation>
    <scope>NUCLEOTIDE SEQUENCE [LARGE SCALE GENOMIC DNA]</scope>
    <source>
        <strain evidence="2">WYCCWR 12678</strain>
    </source>
</reference>
<proteinExistence type="predicted"/>
<protein>
    <submittedName>
        <fullName evidence="1">TIGR02677 family protein</fullName>
    </submittedName>
</protein>
<sequence>MTEIDYSREIETIVLQRMSAVNRRQTRELWTKPVPETKYLNAENVARYRLILRLFYENHSKLKYWLKPEEVYAGVMSWGLLDGYSLEQCQRDLETLAEWKNLTSRHDGGRATTIEEYLRKRFRYQMTPYTIEIERMLENLENIQGYGGSLEPTLLERLLGYIKRVRETPEWADGEALQLWRDLQNSFRQLHENASDYLASLQTGKAEELMLTEQFLVFKDTLTHYLRNFVIGLQRYGGQLEATLQETDPEVWQVFLNAVVTDEARMPSFEESITVEERMDRRREEWSIFVQWFTGNVNERSDVIFLERATKDSIAKMLKYALAIQEKYKWGISRKRELDYLGQWFLSLEDVEDAHRLGAYTFGLYRTRHFQGEGERTSDSADLSMWDEIPVIRELKSRSRIQRKTGETEAIRDRKEQQQKARQAFLAGKASEDEILRKWVGMGEFSMSELERLTLLERKFLLLWIGRCMASRSRKIRTPDGLEIRLLEPKNGARAKLVFEDGVLDLPDFRMFLKEVTAQ</sequence>
<organism evidence="1 2">
    <name type="scientific">Effusibacillus consociatus</name>
    <dbReference type="NCBI Taxonomy" id="1117041"/>
    <lineage>
        <taxon>Bacteria</taxon>
        <taxon>Bacillati</taxon>
        <taxon>Bacillota</taxon>
        <taxon>Bacilli</taxon>
        <taxon>Bacillales</taxon>
        <taxon>Alicyclobacillaceae</taxon>
        <taxon>Effusibacillus</taxon>
    </lineage>
</organism>
<name>A0ABV9Q4Z4_9BACL</name>
<keyword evidence="2" id="KW-1185">Reference proteome</keyword>
<comment type="caution">
    <text evidence="1">The sequence shown here is derived from an EMBL/GenBank/DDBJ whole genome shotgun (WGS) entry which is preliminary data.</text>
</comment>
<accession>A0ABV9Q4Z4</accession>
<dbReference type="Proteomes" id="UP001596002">
    <property type="component" value="Unassembled WGS sequence"/>
</dbReference>
<dbReference type="NCBIfam" id="TIGR02677">
    <property type="entry name" value="TIGR02677 family protein"/>
    <property type="match status" value="1"/>
</dbReference>
<dbReference type="RefSeq" id="WP_380028217.1">
    <property type="nucleotide sequence ID" value="NZ_JBHSHC010000137.1"/>
</dbReference>
<gene>
    <name evidence="1" type="ORF">ACFO8Q_19690</name>
</gene>
<dbReference type="InterPro" id="IPR013493">
    <property type="entry name" value="CHP02677"/>
</dbReference>
<evidence type="ECO:0000313" key="1">
    <source>
        <dbReference type="EMBL" id="MFC4769556.1"/>
    </source>
</evidence>
<dbReference type="Pfam" id="PF09660">
    <property type="entry name" value="DUF2397"/>
    <property type="match status" value="1"/>
</dbReference>
<dbReference type="EMBL" id="JBHSHC010000137">
    <property type="protein sequence ID" value="MFC4769556.1"/>
    <property type="molecule type" value="Genomic_DNA"/>
</dbReference>